<reference evidence="2 4" key="2">
    <citation type="submission" date="2018-06" db="EMBL/GenBank/DDBJ databases">
        <authorList>
            <consortium name="Pathogen Informatics"/>
            <person name="Doyle S."/>
        </authorList>
    </citation>
    <scope>NUCLEOTIDE SEQUENCE [LARGE SCALE GENOMIC DNA]</scope>
    <source>
        <strain evidence="2 4">NCTC12376</strain>
    </source>
</reference>
<dbReference type="OrthoDB" id="5636286at2"/>
<keyword evidence="3" id="KW-1185">Reference proteome</keyword>
<proteinExistence type="predicted"/>
<dbReference type="AlphaFoldDB" id="A0A378L4C0"/>
<organism evidence="2 4">
    <name type="scientific">Legionella quateirensis</name>
    <dbReference type="NCBI Taxonomy" id="45072"/>
    <lineage>
        <taxon>Bacteria</taxon>
        <taxon>Pseudomonadati</taxon>
        <taxon>Pseudomonadota</taxon>
        <taxon>Gammaproteobacteria</taxon>
        <taxon>Legionellales</taxon>
        <taxon>Legionellaceae</taxon>
        <taxon>Legionella</taxon>
    </lineage>
</organism>
<gene>
    <name evidence="1" type="ORF">Lqua_2354</name>
    <name evidence="2" type="ORF">NCTC12376_02806</name>
</gene>
<dbReference type="EMBL" id="UGOW01000001">
    <property type="protein sequence ID" value="STY18980.1"/>
    <property type="molecule type" value="Genomic_DNA"/>
</dbReference>
<evidence type="ECO:0000313" key="1">
    <source>
        <dbReference type="EMBL" id="KTD46251.1"/>
    </source>
</evidence>
<dbReference type="RefSeq" id="WP_058474505.1">
    <property type="nucleotide sequence ID" value="NZ_CAAAIL010000001.1"/>
</dbReference>
<dbReference type="Proteomes" id="UP000254230">
    <property type="component" value="Unassembled WGS sequence"/>
</dbReference>
<dbReference type="EMBL" id="LNYR01000034">
    <property type="protein sequence ID" value="KTD46251.1"/>
    <property type="molecule type" value="Genomic_DNA"/>
</dbReference>
<name>A0A378L4C0_9GAMM</name>
<accession>A0A378L4C0</accession>
<dbReference type="Proteomes" id="UP000054639">
    <property type="component" value="Unassembled WGS sequence"/>
</dbReference>
<evidence type="ECO:0000313" key="4">
    <source>
        <dbReference type="Proteomes" id="UP000254230"/>
    </source>
</evidence>
<reference evidence="1 3" key="1">
    <citation type="submission" date="2015-11" db="EMBL/GenBank/DDBJ databases">
        <title>Genomic analysis of 38 Legionella species identifies large and diverse effector repertoires.</title>
        <authorList>
            <person name="Burstein D."/>
            <person name="Amaro F."/>
            <person name="Zusman T."/>
            <person name="Lifshitz Z."/>
            <person name="Cohen O."/>
            <person name="Gilbert J.A."/>
            <person name="Pupko T."/>
            <person name="Shuman H.A."/>
            <person name="Segal G."/>
        </authorList>
    </citation>
    <scope>NUCLEOTIDE SEQUENCE [LARGE SCALE GENOMIC DNA]</scope>
    <source>
        <strain evidence="1 3">ATCC 49507</strain>
    </source>
</reference>
<sequence length="230" mass="26534">MITVIFSLGQFISSDVKKLKDSFQTSLAQENKEVDGETVWNWIIPYLPRLRLDQIPLEQLCEEFNTHFSSSLTFADFKKNFNSMSQVDANSLHRIEQFRDYLSERSDIRFLIVSHTNTSQFDFIMDQLEQVLPACRSGVINNQSTSDLDSQMLFATSMYSQCEKHPDTLKRAITQLEIDLEKPIISFLNTINELNDAADFTYIQADPILNTEKVIEELDERQHCGLSLGF</sequence>
<protein>
    <submittedName>
        <fullName evidence="2">Uncharacterized protein</fullName>
    </submittedName>
</protein>
<evidence type="ECO:0000313" key="2">
    <source>
        <dbReference type="EMBL" id="STY18980.1"/>
    </source>
</evidence>
<evidence type="ECO:0000313" key="3">
    <source>
        <dbReference type="Proteomes" id="UP000054639"/>
    </source>
</evidence>